<keyword evidence="2" id="KW-1185">Reference proteome</keyword>
<dbReference type="Proteomes" id="UP000276295">
    <property type="component" value="Unassembled WGS sequence"/>
</dbReference>
<organism evidence="1 2">
    <name type="scientific">Buttiauxella izardii</name>
    <dbReference type="NCBI Taxonomy" id="82991"/>
    <lineage>
        <taxon>Bacteria</taxon>
        <taxon>Pseudomonadati</taxon>
        <taxon>Pseudomonadota</taxon>
        <taxon>Gammaproteobacteria</taxon>
        <taxon>Enterobacterales</taxon>
        <taxon>Enterobacteriaceae</taxon>
        <taxon>Buttiauxella</taxon>
    </lineage>
</organism>
<dbReference type="EMBL" id="QZWH01000006">
    <property type="protein sequence ID" value="RJT26951.1"/>
    <property type="molecule type" value="Genomic_DNA"/>
</dbReference>
<accession>A0A3A5JV81</accession>
<comment type="caution">
    <text evidence="1">The sequence shown here is derived from an EMBL/GenBank/DDBJ whole genome shotgun (WGS) entry which is preliminary data.</text>
</comment>
<protein>
    <submittedName>
        <fullName evidence="1">Uncharacterized protein</fullName>
    </submittedName>
</protein>
<evidence type="ECO:0000313" key="2">
    <source>
        <dbReference type="Proteomes" id="UP000276295"/>
    </source>
</evidence>
<reference evidence="1 2" key="1">
    <citation type="submission" date="2018-09" db="EMBL/GenBank/DDBJ databases">
        <title>Draft genome sequence of Buttiauxella izardii CCUG 35510T.</title>
        <authorList>
            <person name="Salva-Serra F."/>
            <person name="Marathe N."/>
            <person name="Moore E."/>
            <person name="Stadler-Svensson L."/>
            <person name="Engstrom-Jakobsson H."/>
        </authorList>
    </citation>
    <scope>NUCLEOTIDE SEQUENCE [LARGE SCALE GENOMIC DNA]</scope>
    <source>
        <strain evidence="1 2">CCUG 35510</strain>
    </source>
</reference>
<dbReference type="AlphaFoldDB" id="A0A3A5JV81"/>
<name>A0A3A5JV81_9ENTR</name>
<gene>
    <name evidence="1" type="ORF">D6029_03970</name>
</gene>
<sequence length="61" mass="6931">MSLKLACGRMQVLQMPSTLYFRKMKYAERSTENATLQVGIRVAQDSGDVFREPPLLIRTAL</sequence>
<proteinExistence type="predicted"/>
<evidence type="ECO:0000313" key="1">
    <source>
        <dbReference type="EMBL" id="RJT26951.1"/>
    </source>
</evidence>